<proteinExistence type="predicted"/>
<evidence type="ECO:0000313" key="4">
    <source>
        <dbReference type="EMBL" id="TCG05829.1"/>
    </source>
</evidence>
<evidence type="ECO:0000256" key="2">
    <source>
        <dbReference type="PROSITE-ProRule" id="PRU00110"/>
    </source>
</evidence>
<name>A0A4R0XFS0_9BURK</name>
<feature type="modified residue" description="Phosphohistidine" evidence="2">
    <location>
        <position position="81"/>
    </location>
</feature>
<feature type="domain" description="HPt" evidence="3">
    <location>
        <begin position="42"/>
        <end position="136"/>
    </location>
</feature>
<keyword evidence="5" id="KW-1185">Reference proteome</keyword>
<dbReference type="SUPFAM" id="SSF47226">
    <property type="entry name" value="Histidine-containing phosphotransfer domain, HPT domain"/>
    <property type="match status" value="1"/>
</dbReference>
<dbReference type="PROSITE" id="PS50894">
    <property type="entry name" value="HPT"/>
    <property type="match status" value="1"/>
</dbReference>
<dbReference type="InterPro" id="IPR036641">
    <property type="entry name" value="HPT_dom_sf"/>
</dbReference>
<dbReference type="InterPro" id="IPR008207">
    <property type="entry name" value="Sig_transdc_His_kin_Hpt_dom"/>
</dbReference>
<gene>
    <name evidence="4" type="ORF">BZM27_30905</name>
</gene>
<dbReference type="EMBL" id="MWML01000143">
    <property type="protein sequence ID" value="TCG05829.1"/>
    <property type="molecule type" value="Genomic_DNA"/>
</dbReference>
<evidence type="ECO:0000259" key="3">
    <source>
        <dbReference type="PROSITE" id="PS50894"/>
    </source>
</evidence>
<organism evidence="4 5">
    <name type="scientific">Paraburkholderia steynii</name>
    <dbReference type="NCBI Taxonomy" id="1245441"/>
    <lineage>
        <taxon>Bacteria</taxon>
        <taxon>Pseudomonadati</taxon>
        <taxon>Pseudomonadota</taxon>
        <taxon>Betaproteobacteria</taxon>
        <taxon>Burkholderiales</taxon>
        <taxon>Burkholderiaceae</taxon>
        <taxon>Paraburkholderia</taxon>
    </lineage>
</organism>
<protein>
    <recommendedName>
        <fullName evidence="3">HPt domain-containing protein</fullName>
    </recommendedName>
</protein>
<keyword evidence="1" id="KW-0902">Two-component regulatory system</keyword>
<sequence length="136" mass="14750">PQADAPHVTPHVAGPAAVPAAAAEPGELPDLDWDAINQNFGSTGRDEKLIDIIVQTMTTDADELEGMLGEADPAVLRQWIHRVDGAASVLRYEPLKHALQTFRASVLTGDRALYIASGEQMLHKLRQITDHVARQV</sequence>
<dbReference type="GO" id="GO:0004672">
    <property type="term" value="F:protein kinase activity"/>
    <property type="evidence" value="ECO:0007669"/>
    <property type="project" value="UniProtKB-ARBA"/>
</dbReference>
<reference evidence="4 5" key="1">
    <citation type="submission" date="2017-02" db="EMBL/GenBank/DDBJ databases">
        <title>Paraburkholderia sophoroidis sp. nov. and Paraburkholderia steynii sp. nov. rhizobial symbionts of the fynbos legume Hypocalyptus sophoroides.</title>
        <authorList>
            <person name="Steenkamp E.T."/>
            <person name="Beukes C.W."/>
            <person name="Van Zyl E."/>
            <person name="Avontuur J."/>
            <person name="Chan W.Y."/>
            <person name="Hassen A."/>
            <person name="Palmer M."/>
            <person name="Mthombeni L."/>
            <person name="Phalane F."/>
            <person name="Sereme K."/>
            <person name="Venter S.N."/>
        </authorList>
    </citation>
    <scope>NUCLEOTIDE SEQUENCE [LARGE SCALE GENOMIC DNA]</scope>
    <source>
        <strain evidence="4 5">HC1.1ba</strain>
    </source>
</reference>
<dbReference type="Gene3D" id="1.20.120.160">
    <property type="entry name" value="HPT domain"/>
    <property type="match status" value="1"/>
</dbReference>
<dbReference type="Proteomes" id="UP000294200">
    <property type="component" value="Unassembled WGS sequence"/>
</dbReference>
<feature type="non-terminal residue" evidence="4">
    <location>
        <position position="1"/>
    </location>
</feature>
<evidence type="ECO:0000256" key="1">
    <source>
        <dbReference type="ARBA" id="ARBA00023012"/>
    </source>
</evidence>
<accession>A0A4R0XFS0</accession>
<dbReference type="GO" id="GO:0000160">
    <property type="term" value="P:phosphorelay signal transduction system"/>
    <property type="evidence" value="ECO:0007669"/>
    <property type="project" value="UniProtKB-KW"/>
</dbReference>
<evidence type="ECO:0000313" key="5">
    <source>
        <dbReference type="Proteomes" id="UP000294200"/>
    </source>
</evidence>
<keyword evidence="2" id="KW-0597">Phosphoprotein</keyword>
<dbReference type="AlphaFoldDB" id="A0A4R0XFS0"/>
<comment type="caution">
    <text evidence="4">The sequence shown here is derived from an EMBL/GenBank/DDBJ whole genome shotgun (WGS) entry which is preliminary data.</text>
</comment>